<organism evidence="9 10">
    <name type="scientific">Desulfoscipio geothermicus DSM 3669</name>
    <dbReference type="NCBI Taxonomy" id="1121426"/>
    <lineage>
        <taxon>Bacteria</taxon>
        <taxon>Bacillati</taxon>
        <taxon>Bacillota</taxon>
        <taxon>Clostridia</taxon>
        <taxon>Eubacteriales</taxon>
        <taxon>Desulfallaceae</taxon>
        <taxon>Desulfoscipio</taxon>
    </lineage>
</organism>
<keyword evidence="4 8" id="KW-0812">Transmembrane</keyword>
<feature type="transmembrane region" description="Helical" evidence="8">
    <location>
        <begin position="343"/>
        <end position="364"/>
    </location>
</feature>
<protein>
    <submittedName>
        <fullName evidence="9">Putative hydroxymethylpyrimidine transporter CytX</fullName>
    </submittedName>
</protein>
<dbReference type="PIRSF" id="PIRSF002744">
    <property type="entry name" value="Pur-cyt_permease"/>
    <property type="match status" value="1"/>
</dbReference>
<dbReference type="Proteomes" id="UP000199584">
    <property type="component" value="Unassembled WGS sequence"/>
</dbReference>
<keyword evidence="10" id="KW-1185">Reference proteome</keyword>
<evidence type="ECO:0000256" key="2">
    <source>
        <dbReference type="ARBA" id="ARBA00008974"/>
    </source>
</evidence>
<dbReference type="InterPro" id="IPR001248">
    <property type="entry name" value="Pur-cyt_permease"/>
</dbReference>
<dbReference type="GO" id="GO:0015209">
    <property type="term" value="F:cytosine transmembrane transporter activity"/>
    <property type="evidence" value="ECO:0007669"/>
    <property type="project" value="InterPro"/>
</dbReference>
<dbReference type="PANTHER" id="PTHR30569">
    <property type="entry name" value="CYTOSINE TRANSPORTER CODB"/>
    <property type="match status" value="1"/>
</dbReference>
<feature type="transmembrane region" description="Helical" evidence="8">
    <location>
        <begin position="413"/>
        <end position="432"/>
    </location>
</feature>
<dbReference type="InterPro" id="IPR026030">
    <property type="entry name" value="Pur-cyt_permease_Fcy2/21/22"/>
</dbReference>
<accession>A0A1I6DIF0</accession>
<feature type="transmembrane region" description="Helical" evidence="8">
    <location>
        <begin position="316"/>
        <end position="337"/>
    </location>
</feature>
<dbReference type="STRING" id="39060.SAMN05660706_11195"/>
<evidence type="ECO:0000256" key="5">
    <source>
        <dbReference type="ARBA" id="ARBA00022989"/>
    </source>
</evidence>
<feature type="transmembrane region" description="Helical" evidence="8">
    <location>
        <begin position="53"/>
        <end position="76"/>
    </location>
</feature>
<keyword evidence="5 8" id="KW-1133">Transmembrane helix</keyword>
<reference evidence="10" key="1">
    <citation type="submission" date="2016-10" db="EMBL/GenBank/DDBJ databases">
        <authorList>
            <person name="Varghese N."/>
            <person name="Submissions S."/>
        </authorList>
    </citation>
    <scope>NUCLEOTIDE SEQUENCE [LARGE SCALE GENOMIC DNA]</scope>
    <source>
        <strain evidence="10">DSM 3669</strain>
    </source>
</reference>
<dbReference type="EMBL" id="FOYM01000011">
    <property type="protein sequence ID" value="SFR05235.1"/>
    <property type="molecule type" value="Genomic_DNA"/>
</dbReference>
<feature type="transmembrane region" description="Helical" evidence="8">
    <location>
        <begin position="97"/>
        <end position="115"/>
    </location>
</feature>
<evidence type="ECO:0000256" key="7">
    <source>
        <dbReference type="PIRNR" id="PIRNR002744"/>
    </source>
</evidence>
<evidence type="ECO:0000256" key="4">
    <source>
        <dbReference type="ARBA" id="ARBA00022692"/>
    </source>
</evidence>
<gene>
    <name evidence="9" type="ORF">SAMN05660706_11195</name>
</gene>
<feature type="transmembrane region" description="Helical" evidence="8">
    <location>
        <begin position="205"/>
        <end position="224"/>
    </location>
</feature>
<comment type="subcellular location">
    <subcellularLocation>
        <location evidence="1">Membrane</location>
        <topology evidence="1">Multi-pass membrane protein</topology>
    </subcellularLocation>
</comment>
<dbReference type="Gene3D" id="1.10.4160.10">
    <property type="entry name" value="Hydantoin permease"/>
    <property type="match status" value="1"/>
</dbReference>
<proteinExistence type="inferred from homology"/>
<comment type="similarity">
    <text evidence="2 7">Belongs to the purine-cytosine permease (2.A.39) family.</text>
</comment>
<keyword evidence="6 7" id="KW-0472">Membrane</keyword>
<dbReference type="Pfam" id="PF02133">
    <property type="entry name" value="Transp_cyt_pur"/>
    <property type="match status" value="1"/>
</dbReference>
<dbReference type="GO" id="GO:0005886">
    <property type="term" value="C:plasma membrane"/>
    <property type="evidence" value="ECO:0007669"/>
    <property type="project" value="TreeGrafter"/>
</dbReference>
<feature type="transmembrane region" description="Helical" evidence="8">
    <location>
        <begin position="166"/>
        <end position="185"/>
    </location>
</feature>
<feature type="transmembrane region" description="Helical" evidence="8">
    <location>
        <begin position="384"/>
        <end position="407"/>
    </location>
</feature>
<evidence type="ECO:0000256" key="8">
    <source>
        <dbReference type="SAM" id="Phobius"/>
    </source>
</evidence>
<keyword evidence="3 7" id="KW-0813">Transport</keyword>
<feature type="transmembrane region" description="Helical" evidence="8">
    <location>
        <begin position="21"/>
        <end position="47"/>
    </location>
</feature>
<evidence type="ECO:0000256" key="6">
    <source>
        <dbReference type="ARBA" id="ARBA00023136"/>
    </source>
</evidence>
<evidence type="ECO:0000313" key="9">
    <source>
        <dbReference type="EMBL" id="SFR05235.1"/>
    </source>
</evidence>
<evidence type="ECO:0000256" key="3">
    <source>
        <dbReference type="ARBA" id="ARBA00022448"/>
    </source>
</evidence>
<sequence>MNILQKLGRDGINATLEADRTMGWFATFSMWLAANMVVTTIYTGMFFVPDLPFATAIWIILIGSVVGVIPLMLVGTMGAKTGLTTMTLTRGAFGTKGSVLPSVVNIIILIGWSWVQALMAGMSMNYAISHLTGYSNLPLFTILCETMVVIITLLGHKGIEVFEKIIATAMLLLSGAVFFKLFTVYDINTLLNLEQNQLSGVTKALAFDMVVATAISWAPIAADYNRNCKTTKTSIWGTMIGYVAATLIAMGTGAIVSGLSIVSSMEQTFDPTVLLAEFGFGLPAAFVIFISVMTTNIMCVYSSTMSYLNIRPKATFWKPALVIGVISIFGALYSGILDSFVDWILTIGALFTPIFAILLADFIVLKKRNYSVDDLLKNGRNKYWYYKGFNIPAWIVYFITAGFAYYWTVINPLAIGATIPVFLIGFFGYIILSKVVEVSRSSKQESYTEEHI</sequence>
<feature type="transmembrane region" description="Helical" evidence="8">
    <location>
        <begin position="282"/>
        <end position="304"/>
    </location>
</feature>
<dbReference type="InterPro" id="IPR030191">
    <property type="entry name" value="CodB"/>
</dbReference>
<dbReference type="AlphaFoldDB" id="A0A1I6DIF0"/>
<feature type="transmembrane region" description="Helical" evidence="8">
    <location>
        <begin position="135"/>
        <end position="154"/>
    </location>
</feature>
<feature type="transmembrane region" description="Helical" evidence="8">
    <location>
        <begin position="236"/>
        <end position="262"/>
    </location>
</feature>
<evidence type="ECO:0000256" key="1">
    <source>
        <dbReference type="ARBA" id="ARBA00004141"/>
    </source>
</evidence>
<name>A0A1I6DIF0_9FIRM</name>
<evidence type="ECO:0000313" key="10">
    <source>
        <dbReference type="Proteomes" id="UP000199584"/>
    </source>
</evidence>
<dbReference type="RefSeq" id="WP_207545153.1">
    <property type="nucleotide sequence ID" value="NZ_FOYM01000011.1"/>
</dbReference>
<dbReference type="PANTHER" id="PTHR30569:SF0">
    <property type="entry name" value="CYTOSINE PERMEASE"/>
    <property type="match status" value="1"/>
</dbReference>